<dbReference type="EMBL" id="FR746099">
    <property type="protein sequence ID" value="CCC41708.1"/>
    <property type="molecule type" value="Genomic_DNA"/>
</dbReference>
<dbReference type="Proteomes" id="UP000007954">
    <property type="component" value="Chromosome"/>
</dbReference>
<reference evidence="2 3" key="1">
    <citation type="journal article" date="2011" name="PLoS ONE">
        <title>Haloquadratum walsbyi: limited diversity in a global pond.</title>
        <authorList>
            <person name="Dyall-Smith M."/>
            <person name="Pfeiffer F."/>
            <person name="Klee K."/>
            <person name="Palm P."/>
            <person name="Gross K."/>
            <person name="Schuster S.C."/>
            <person name="Rampp M."/>
            <person name="Oesterhelt D."/>
        </authorList>
    </citation>
    <scope>NUCLEOTIDE SEQUENCE [LARGE SCALE GENOMIC DNA]</scope>
    <source>
        <strain evidence="3">DSM 16854 / JCM 12705 / C23</strain>
    </source>
</reference>
<dbReference type="GeneID" id="12448880"/>
<proteinExistence type="predicted"/>
<sequence length="62" mass="6675">MTTQTPTPTPTQSTTEQLYQPIAIDSAESIPSSDTPQSSQYIEMFSAPTPLAPEHGPQPTSR</sequence>
<gene>
    <name evidence="2" type="ordered locus">Hqrw_3977</name>
</gene>
<protein>
    <submittedName>
        <fullName evidence="2">Uncharacterized protein</fullName>
    </submittedName>
</protein>
<evidence type="ECO:0000313" key="3">
    <source>
        <dbReference type="Proteomes" id="UP000007954"/>
    </source>
</evidence>
<feature type="compositionally biased region" description="Low complexity" evidence="1">
    <location>
        <begin position="1"/>
        <end position="17"/>
    </location>
</feature>
<dbReference type="HOGENOM" id="CLU_2893209_0_0_2"/>
<evidence type="ECO:0000256" key="1">
    <source>
        <dbReference type="SAM" id="MobiDB-lite"/>
    </source>
</evidence>
<name>G0LFE5_HALWC</name>
<feature type="region of interest" description="Disordered" evidence="1">
    <location>
        <begin position="1"/>
        <end position="62"/>
    </location>
</feature>
<feature type="compositionally biased region" description="Polar residues" evidence="1">
    <location>
        <begin position="29"/>
        <end position="41"/>
    </location>
</feature>
<accession>G0LFE5</accession>
<dbReference type="RefSeq" id="WP_011572638.1">
    <property type="nucleotide sequence ID" value="NC_017459.1"/>
</dbReference>
<dbReference type="AlphaFoldDB" id="G0LFE5"/>
<evidence type="ECO:0000313" key="2">
    <source>
        <dbReference type="EMBL" id="CCC41708.1"/>
    </source>
</evidence>
<dbReference type="KEGG" id="hwc:Hqrw_3977"/>
<organism evidence="2 3">
    <name type="scientific">Haloquadratum walsbyi (strain DSM 16854 / JCM 12705 / C23)</name>
    <dbReference type="NCBI Taxonomy" id="768065"/>
    <lineage>
        <taxon>Archaea</taxon>
        <taxon>Methanobacteriati</taxon>
        <taxon>Methanobacteriota</taxon>
        <taxon>Stenosarchaea group</taxon>
        <taxon>Halobacteria</taxon>
        <taxon>Halobacteriales</taxon>
        <taxon>Haloferacaceae</taxon>
        <taxon>Haloquadratum</taxon>
    </lineage>
</organism>